<comment type="caution">
    <text evidence="3">The sequence shown here is derived from an EMBL/GenBank/DDBJ whole genome shotgun (WGS) entry which is preliminary data.</text>
</comment>
<feature type="region of interest" description="Disordered" evidence="1">
    <location>
        <begin position="32"/>
        <end position="84"/>
    </location>
</feature>
<protein>
    <recommendedName>
        <fullName evidence="5">Secreted protein</fullName>
    </recommendedName>
</protein>
<dbReference type="EMBL" id="AAKM01000006">
    <property type="protein sequence ID" value="EDL45319.1"/>
    <property type="molecule type" value="Genomic_DNA"/>
</dbReference>
<name>A5K5Y4_PLAVS</name>
<reference evidence="3 4" key="1">
    <citation type="journal article" date="2008" name="Nature">
        <title>Comparative genomics of the neglected human malaria parasite Plasmodium vivax.</title>
        <authorList>
            <person name="Carlton J.M."/>
            <person name="Adams J.H."/>
            <person name="Silva J.C."/>
            <person name="Bidwell S.L."/>
            <person name="Lorenzi H."/>
            <person name="Caler E."/>
            <person name="Crabtree J."/>
            <person name="Angiuoli S.V."/>
            <person name="Merino E.F."/>
            <person name="Amedeo P."/>
            <person name="Cheng Q."/>
            <person name="Coulson R.M."/>
            <person name="Crabb B.S."/>
            <person name="Del Portillo H.A."/>
            <person name="Essien K."/>
            <person name="Feldblyum T.V."/>
            <person name="Fernandez-Becerra C."/>
            <person name="Gilson P.R."/>
            <person name="Gueye A.H."/>
            <person name="Guo X."/>
            <person name="Kang'a S."/>
            <person name="Kooij T.W."/>
            <person name="Korsinczky M."/>
            <person name="Meyer E.V."/>
            <person name="Nene V."/>
            <person name="Paulsen I."/>
            <person name="White O."/>
            <person name="Ralph S.A."/>
            <person name="Ren Q."/>
            <person name="Sargeant T.J."/>
            <person name="Salzberg S.L."/>
            <person name="Stoeckert C.J."/>
            <person name="Sullivan S.A."/>
            <person name="Yamamoto M.M."/>
            <person name="Hoffman S.L."/>
            <person name="Wortman J.R."/>
            <person name="Gardner M.J."/>
            <person name="Galinski M.R."/>
            <person name="Barnwell J.W."/>
            <person name="Fraser-Liggett C.M."/>
        </authorList>
    </citation>
    <scope>NUCLEOTIDE SEQUENCE [LARGE SCALE GENOMIC DNA]</scope>
    <source>
        <strain evidence="3 4">Salvador I</strain>
    </source>
</reference>
<keyword evidence="4" id="KW-1185">Reference proteome</keyword>
<dbReference type="VEuPathDB" id="PlasmoDB:PVX_089780"/>
<evidence type="ECO:0000256" key="1">
    <source>
        <dbReference type="SAM" id="MobiDB-lite"/>
    </source>
</evidence>
<gene>
    <name evidence="3" type="ORF">PVX_089780</name>
</gene>
<dbReference type="InParanoid" id="A5K5Y4"/>
<evidence type="ECO:0008006" key="5">
    <source>
        <dbReference type="Google" id="ProtNLM"/>
    </source>
</evidence>
<evidence type="ECO:0000256" key="2">
    <source>
        <dbReference type="SAM" id="SignalP"/>
    </source>
</evidence>
<dbReference type="KEGG" id="pvx:PVX_089780"/>
<feature type="signal peptide" evidence="2">
    <location>
        <begin position="1"/>
        <end position="24"/>
    </location>
</feature>
<proteinExistence type="predicted"/>
<accession>A5K5Y4</accession>
<organism evidence="3 4">
    <name type="scientific">Plasmodium vivax (strain Salvador I)</name>
    <dbReference type="NCBI Taxonomy" id="126793"/>
    <lineage>
        <taxon>Eukaryota</taxon>
        <taxon>Sar</taxon>
        <taxon>Alveolata</taxon>
        <taxon>Apicomplexa</taxon>
        <taxon>Aconoidasida</taxon>
        <taxon>Haemosporida</taxon>
        <taxon>Plasmodiidae</taxon>
        <taxon>Plasmodium</taxon>
        <taxon>Plasmodium (Plasmodium)</taxon>
    </lineage>
</organism>
<dbReference type="RefSeq" id="XP_001615046.1">
    <property type="nucleotide sequence ID" value="XM_001614996.1"/>
</dbReference>
<dbReference type="Proteomes" id="UP000008333">
    <property type="component" value="Unassembled WGS sequence"/>
</dbReference>
<evidence type="ECO:0000313" key="4">
    <source>
        <dbReference type="Proteomes" id="UP000008333"/>
    </source>
</evidence>
<feature type="compositionally biased region" description="Basic residues" evidence="1">
    <location>
        <begin position="66"/>
        <end position="83"/>
    </location>
</feature>
<sequence length="107" mass="12662">MYFFFFSFLFFLFFFFSFLMPPRGACPHQYQNVQQGEQREHDSGDIQHSVCSHLGRPKWSGGKQTKQMKRGRGKRGKRSKRSVYHAANQTEADFQQINGYPNEFKKI</sequence>
<dbReference type="AlphaFoldDB" id="A5K5Y4"/>
<evidence type="ECO:0000313" key="3">
    <source>
        <dbReference type="EMBL" id="EDL45319.1"/>
    </source>
</evidence>
<keyword evidence="2" id="KW-0732">Signal</keyword>
<dbReference type="GeneID" id="5474338"/>
<feature type="chain" id="PRO_5002685131" description="Secreted protein" evidence="2">
    <location>
        <begin position="25"/>
        <end position="107"/>
    </location>
</feature>